<dbReference type="EMBL" id="NBNE01000175">
    <property type="protein sequence ID" value="OWZ21939.1"/>
    <property type="molecule type" value="Genomic_DNA"/>
</dbReference>
<accession>A0A225WY47</accession>
<gene>
    <name evidence="2" type="ORF">PHMEG_0003428</name>
</gene>
<dbReference type="AlphaFoldDB" id="A0A225WY47"/>
<organism evidence="2 3">
    <name type="scientific">Phytophthora megakarya</name>
    <dbReference type="NCBI Taxonomy" id="4795"/>
    <lineage>
        <taxon>Eukaryota</taxon>
        <taxon>Sar</taxon>
        <taxon>Stramenopiles</taxon>
        <taxon>Oomycota</taxon>
        <taxon>Peronosporomycetes</taxon>
        <taxon>Peronosporales</taxon>
        <taxon>Peronosporaceae</taxon>
        <taxon>Phytophthora</taxon>
    </lineage>
</organism>
<feature type="region of interest" description="Disordered" evidence="1">
    <location>
        <begin position="46"/>
        <end position="75"/>
    </location>
</feature>
<protein>
    <recommendedName>
        <fullName evidence="4">Bzip transcription factor</fullName>
    </recommendedName>
</protein>
<proteinExistence type="predicted"/>
<dbReference type="Proteomes" id="UP000198211">
    <property type="component" value="Unassembled WGS sequence"/>
</dbReference>
<feature type="region of interest" description="Disordered" evidence="1">
    <location>
        <begin position="120"/>
        <end position="154"/>
    </location>
</feature>
<evidence type="ECO:0000256" key="1">
    <source>
        <dbReference type="SAM" id="MobiDB-lite"/>
    </source>
</evidence>
<name>A0A225WY47_9STRA</name>
<sequence length="371" mass="42456">MDFCTLRPPNLRFLSDEIVGGVLQRSKANKFSYAPDNRFIQPSQTWCEPRNQYRPPTHNQPRARPVEHPQASNSKEVIPQRDAVAVLGLLSLTTQPKRKREETPSYTSHKVQCVAPEAPVPVPVNNQAETDTESLNSDKHEPQRPTQHRKMEDQRMINLEKQTRQLREEIEKFEERRRSASKAVPRHQNGWDVALEYFKLFRLGLQTPGRGRPAIHKRSESQLDFLRANMTADVVFSTGQGPDAMLRSWKCISMWFKDVEMELDVLDRGAAGSLAAMTKTSVTVTERTLRNVFPHLCSGSNELAKKLLGQRIVMRGLTRFEWDSSIGRFTSVVAYSDLLTPLLELLDSVEDVSRVFERSVISPDFQWRSMA</sequence>
<evidence type="ECO:0000313" key="2">
    <source>
        <dbReference type="EMBL" id="OWZ21939.1"/>
    </source>
</evidence>
<keyword evidence="3" id="KW-1185">Reference proteome</keyword>
<comment type="caution">
    <text evidence="2">The sequence shown here is derived from an EMBL/GenBank/DDBJ whole genome shotgun (WGS) entry which is preliminary data.</text>
</comment>
<feature type="compositionally biased region" description="Basic and acidic residues" evidence="1">
    <location>
        <begin position="136"/>
        <end position="154"/>
    </location>
</feature>
<evidence type="ECO:0000313" key="3">
    <source>
        <dbReference type="Proteomes" id="UP000198211"/>
    </source>
</evidence>
<reference evidence="3" key="1">
    <citation type="submission" date="2017-03" db="EMBL/GenBank/DDBJ databases">
        <title>Phytopthora megakarya and P. palmivora, two closely related causual agents of cacao black pod achieved similar genome size and gene model numbers by different mechanisms.</title>
        <authorList>
            <person name="Ali S."/>
            <person name="Shao J."/>
            <person name="Larry D.J."/>
            <person name="Kronmiller B."/>
            <person name="Shen D."/>
            <person name="Strem M.D."/>
            <person name="Melnick R.L."/>
            <person name="Guiltinan M.J."/>
            <person name="Tyler B.M."/>
            <person name="Meinhardt L.W."/>
            <person name="Bailey B.A."/>
        </authorList>
    </citation>
    <scope>NUCLEOTIDE SEQUENCE [LARGE SCALE GENOMIC DNA]</scope>
    <source>
        <strain evidence="3">zdho120</strain>
    </source>
</reference>
<evidence type="ECO:0008006" key="4">
    <source>
        <dbReference type="Google" id="ProtNLM"/>
    </source>
</evidence>
<feature type="compositionally biased region" description="Polar residues" evidence="1">
    <location>
        <begin position="125"/>
        <end position="135"/>
    </location>
</feature>
<dbReference type="OrthoDB" id="104282at2759"/>